<keyword evidence="2" id="KW-0808">Transferase</keyword>
<organism evidence="2 3">
    <name type="scientific">Berkelbacteria bacterium GW2011_GWA1_36_9</name>
    <dbReference type="NCBI Taxonomy" id="1618331"/>
    <lineage>
        <taxon>Bacteria</taxon>
        <taxon>Candidatus Berkelbacteria</taxon>
    </lineage>
</organism>
<dbReference type="GO" id="GO:0016740">
    <property type="term" value="F:transferase activity"/>
    <property type="evidence" value="ECO:0007669"/>
    <property type="project" value="UniProtKB-KW"/>
</dbReference>
<evidence type="ECO:0000313" key="3">
    <source>
        <dbReference type="Proteomes" id="UP000034508"/>
    </source>
</evidence>
<dbReference type="InterPro" id="IPR001173">
    <property type="entry name" value="Glyco_trans_2-like"/>
</dbReference>
<dbReference type="Gene3D" id="3.90.550.10">
    <property type="entry name" value="Spore Coat Polysaccharide Biosynthesis Protein SpsA, Chain A"/>
    <property type="match status" value="1"/>
</dbReference>
<dbReference type="SUPFAM" id="SSF53448">
    <property type="entry name" value="Nucleotide-diphospho-sugar transferases"/>
    <property type="match status" value="1"/>
</dbReference>
<reference evidence="2 3" key="1">
    <citation type="journal article" date="2015" name="Nature">
        <title>rRNA introns, odd ribosomes, and small enigmatic genomes across a large radiation of phyla.</title>
        <authorList>
            <person name="Brown C.T."/>
            <person name="Hug L.A."/>
            <person name="Thomas B.C."/>
            <person name="Sharon I."/>
            <person name="Castelle C.J."/>
            <person name="Singh A."/>
            <person name="Wilkins M.J."/>
            <person name="Williams K.H."/>
            <person name="Banfield J.F."/>
        </authorList>
    </citation>
    <scope>NUCLEOTIDE SEQUENCE [LARGE SCALE GENOMIC DNA]</scope>
</reference>
<accession>A0A0G0FY55</accession>
<dbReference type="CDD" id="cd04179">
    <property type="entry name" value="DPM_DPG-synthase_like"/>
    <property type="match status" value="1"/>
</dbReference>
<dbReference type="PANTHER" id="PTHR48090">
    <property type="entry name" value="UNDECAPRENYL-PHOSPHATE 4-DEOXY-4-FORMAMIDO-L-ARABINOSE TRANSFERASE-RELATED"/>
    <property type="match status" value="1"/>
</dbReference>
<dbReference type="EMBL" id="LBSM01000002">
    <property type="protein sequence ID" value="KKQ18720.1"/>
    <property type="molecule type" value="Genomic_DNA"/>
</dbReference>
<feature type="domain" description="Glycosyltransferase 2-like" evidence="1">
    <location>
        <begin position="6"/>
        <end position="169"/>
    </location>
</feature>
<gene>
    <name evidence="2" type="ORF">US31_C0002G0065</name>
</gene>
<name>A0A0G0FY55_9BACT</name>
<proteinExistence type="predicted"/>
<protein>
    <submittedName>
        <fullName evidence="2">Glycosyl transferase family 2</fullName>
    </submittedName>
</protein>
<dbReference type="InterPro" id="IPR029044">
    <property type="entry name" value="Nucleotide-diphossugar_trans"/>
</dbReference>
<evidence type="ECO:0000259" key="1">
    <source>
        <dbReference type="Pfam" id="PF00535"/>
    </source>
</evidence>
<dbReference type="PANTHER" id="PTHR48090:SF7">
    <property type="entry name" value="RFBJ PROTEIN"/>
    <property type="match status" value="1"/>
</dbReference>
<evidence type="ECO:0000313" key="2">
    <source>
        <dbReference type="EMBL" id="KKQ18720.1"/>
    </source>
</evidence>
<comment type="caution">
    <text evidence="2">The sequence shown here is derived from an EMBL/GenBank/DDBJ whole genome shotgun (WGS) entry which is preliminary data.</text>
</comment>
<dbReference type="InterPro" id="IPR050256">
    <property type="entry name" value="Glycosyltransferase_2"/>
</dbReference>
<dbReference type="AlphaFoldDB" id="A0A0G0FY55"/>
<dbReference type="Pfam" id="PF00535">
    <property type="entry name" value="Glycos_transf_2"/>
    <property type="match status" value="1"/>
</dbReference>
<sequence length="230" mass="26496">MKMKLSIIIPVFNEEKNIKTVISQVKNVPVEMEKEIIIVDDGSKDKTRIILQSYNKDLSIKIILQPKNLGKGSAIRRGLEEATGDFVLIQDADREYLVSDYSKILKPFLAQKAQVVYGSRFLGNISGMRWQNRLANKILTATTNLLYGTRITDEATAYKAFRRDFIQKIPLKCQRFEFCPEVTAKIAKKGFKIYEVPITYHGRSSKDGKKIKLKDAFEAFWTLVKYRFKD</sequence>
<dbReference type="Proteomes" id="UP000034508">
    <property type="component" value="Unassembled WGS sequence"/>
</dbReference>